<dbReference type="AlphaFoldDB" id="B8KUW6"/>
<proteinExistence type="predicted"/>
<dbReference type="OrthoDB" id="5741155at2"/>
<keyword evidence="2" id="KW-1185">Reference proteome</keyword>
<dbReference type="RefSeq" id="WP_009019475.1">
    <property type="nucleotide sequence ID" value="NZ_DS999411.1"/>
</dbReference>
<evidence type="ECO:0000313" key="1">
    <source>
        <dbReference type="EMBL" id="EED34727.1"/>
    </source>
</evidence>
<reference evidence="2" key="1">
    <citation type="journal article" date="2013" name="BMC Microbiol.">
        <title>Taxonomy and evolution of bacteriochlorophyll a-containing members of the OM60/NOR5 clade of marine gammaproteobacteria: description of Luminiphilus syltensis gen. nov., sp. nov., reclassification of Haliea rubra as Pseudohaliea rubra gen. nov., comb. nov., and emendation of Chromatocurvus halotolerans.</title>
        <authorList>
            <person name="Spring S."/>
            <person name="Riedel T."/>
            <person name="Sproer C."/>
            <person name="Yan S."/>
            <person name="Harder J."/>
            <person name="Fuchs B.M."/>
        </authorList>
    </citation>
    <scope>NUCLEOTIDE SEQUENCE [LARGE SCALE GENOMIC DNA]</scope>
    <source>
        <strain evidence="2">NOR51-B</strain>
    </source>
</reference>
<accession>B8KUW6</accession>
<dbReference type="HOGENOM" id="CLU_201149_0_0_6"/>
<sequence>MGERKQEASNEDAFDDFFDVTVGEMLEDEFEEVVTASGRSEQAELAVKRRRAEARLEALRLREELGDYDFDFDDL</sequence>
<dbReference type="NCBIfam" id="NF046101">
    <property type="entry name" value="PA3496_fam"/>
    <property type="match status" value="1"/>
</dbReference>
<protein>
    <submittedName>
        <fullName evidence="1">Uncharacterized protein</fullName>
    </submittedName>
</protein>
<organism evidence="1 2">
    <name type="scientific">Luminiphilus syltensis NOR5-1B</name>
    <dbReference type="NCBI Taxonomy" id="565045"/>
    <lineage>
        <taxon>Bacteria</taxon>
        <taxon>Pseudomonadati</taxon>
        <taxon>Pseudomonadota</taxon>
        <taxon>Gammaproteobacteria</taxon>
        <taxon>Cellvibrionales</taxon>
        <taxon>Halieaceae</taxon>
        <taxon>Luminiphilus</taxon>
    </lineage>
</organism>
<gene>
    <name evidence="1" type="ORF">NOR51B_666</name>
</gene>
<dbReference type="Proteomes" id="UP000004699">
    <property type="component" value="Unassembled WGS sequence"/>
</dbReference>
<evidence type="ECO:0000313" key="2">
    <source>
        <dbReference type="Proteomes" id="UP000004699"/>
    </source>
</evidence>
<dbReference type="EMBL" id="DS999411">
    <property type="protein sequence ID" value="EED34727.1"/>
    <property type="molecule type" value="Genomic_DNA"/>
</dbReference>
<name>B8KUW6_9GAMM</name>
<dbReference type="InterPro" id="IPR058059">
    <property type="entry name" value="PA3496-like"/>
</dbReference>